<dbReference type="GO" id="GO:0005829">
    <property type="term" value="C:cytosol"/>
    <property type="evidence" value="ECO:0007669"/>
    <property type="project" value="TreeGrafter"/>
</dbReference>
<dbReference type="InterPro" id="IPR000150">
    <property type="entry name" value="Cof"/>
</dbReference>
<dbReference type="PANTHER" id="PTHR10000:SF8">
    <property type="entry name" value="HAD SUPERFAMILY HYDROLASE-LIKE, TYPE 3"/>
    <property type="match status" value="1"/>
</dbReference>
<dbReference type="EMBL" id="DVMT01000036">
    <property type="protein sequence ID" value="HIU40360.1"/>
    <property type="molecule type" value="Genomic_DNA"/>
</dbReference>
<reference evidence="1" key="2">
    <citation type="journal article" date="2021" name="PeerJ">
        <title>Extensive microbial diversity within the chicken gut microbiome revealed by metagenomics and culture.</title>
        <authorList>
            <person name="Gilroy R."/>
            <person name="Ravi A."/>
            <person name="Getino M."/>
            <person name="Pursley I."/>
            <person name="Horton D.L."/>
            <person name="Alikhan N.F."/>
            <person name="Baker D."/>
            <person name="Gharbi K."/>
            <person name="Hall N."/>
            <person name="Watson M."/>
            <person name="Adriaenssens E.M."/>
            <person name="Foster-Nyarko E."/>
            <person name="Jarju S."/>
            <person name="Secka A."/>
            <person name="Antonio M."/>
            <person name="Oren A."/>
            <person name="Chaudhuri R.R."/>
            <person name="La Ragione R."/>
            <person name="Hildebrand F."/>
            <person name="Pallen M.J."/>
        </authorList>
    </citation>
    <scope>NUCLEOTIDE SEQUENCE</scope>
    <source>
        <strain evidence="1">CHK193-30670</strain>
    </source>
</reference>
<proteinExistence type="predicted"/>
<reference evidence="1" key="1">
    <citation type="submission" date="2020-10" db="EMBL/GenBank/DDBJ databases">
        <authorList>
            <person name="Gilroy R."/>
        </authorList>
    </citation>
    <scope>NUCLEOTIDE SEQUENCE</scope>
    <source>
        <strain evidence="1">CHK193-30670</strain>
    </source>
</reference>
<keyword evidence="1" id="KW-0378">Hydrolase</keyword>
<dbReference type="InterPro" id="IPR036412">
    <property type="entry name" value="HAD-like_sf"/>
</dbReference>
<evidence type="ECO:0000313" key="1">
    <source>
        <dbReference type="EMBL" id="HIU40360.1"/>
    </source>
</evidence>
<dbReference type="InterPro" id="IPR006379">
    <property type="entry name" value="HAD-SF_hydro_IIB"/>
</dbReference>
<dbReference type="SFLD" id="SFLDS00003">
    <property type="entry name" value="Haloacid_Dehalogenase"/>
    <property type="match status" value="1"/>
</dbReference>
<dbReference type="SFLD" id="SFLDG01140">
    <property type="entry name" value="C2.B:_Phosphomannomutase_and_P"/>
    <property type="match status" value="1"/>
</dbReference>
<dbReference type="NCBIfam" id="TIGR01484">
    <property type="entry name" value="HAD-SF-IIB"/>
    <property type="match status" value="1"/>
</dbReference>
<dbReference type="Proteomes" id="UP000824074">
    <property type="component" value="Unassembled WGS sequence"/>
</dbReference>
<evidence type="ECO:0000313" key="2">
    <source>
        <dbReference type="Proteomes" id="UP000824074"/>
    </source>
</evidence>
<name>A0A9D1LI29_9FIRM</name>
<dbReference type="InterPro" id="IPR023214">
    <property type="entry name" value="HAD_sf"/>
</dbReference>
<accession>A0A9D1LI29</accession>
<dbReference type="GO" id="GO:0016791">
    <property type="term" value="F:phosphatase activity"/>
    <property type="evidence" value="ECO:0007669"/>
    <property type="project" value="UniProtKB-ARBA"/>
</dbReference>
<dbReference type="PANTHER" id="PTHR10000">
    <property type="entry name" value="PHOSPHOSERINE PHOSPHATASE"/>
    <property type="match status" value="1"/>
</dbReference>
<organism evidence="1 2">
    <name type="scientific">Candidatus Aphodocola excrementigallinarum</name>
    <dbReference type="NCBI Taxonomy" id="2840670"/>
    <lineage>
        <taxon>Bacteria</taxon>
        <taxon>Bacillati</taxon>
        <taxon>Bacillota</taxon>
        <taxon>Bacilli</taxon>
        <taxon>Candidatus Aphodocola</taxon>
    </lineage>
</organism>
<dbReference type="AlphaFoldDB" id="A0A9D1LI29"/>
<protein>
    <submittedName>
        <fullName evidence="1">HAD family hydrolase</fullName>
    </submittedName>
</protein>
<dbReference type="GO" id="GO:0000287">
    <property type="term" value="F:magnesium ion binding"/>
    <property type="evidence" value="ECO:0007669"/>
    <property type="project" value="TreeGrafter"/>
</dbReference>
<dbReference type="NCBIfam" id="TIGR00099">
    <property type="entry name" value="Cof-subfamily"/>
    <property type="match status" value="1"/>
</dbReference>
<comment type="caution">
    <text evidence="1">The sequence shown here is derived from an EMBL/GenBank/DDBJ whole genome shotgun (WGS) entry which is preliminary data.</text>
</comment>
<sequence>MSVIKCVILDIDGTISNSKSEITKETKNILNYLMKKGVIVILSSGRTAQYVVNISKKISAENIIISNNGSYIYDYKNNEVLYENHYTKKNLKLIWNTCLKYNVDMIFNDDIVRFRKYICLNKSYNEENDIIINDFDELKSKIYQIVLLGNNDNNFSNCLAEIKKFGFIINNFSKGSNGINFADVNCNGVTKGTAVKKISKLLNVKKDEILCIGDSLNDIELFNNCGVKVAMKNAHDNLKILADYITDYTNDEDGAALFLKSMFKL</sequence>
<dbReference type="Gene3D" id="3.30.1240.10">
    <property type="match status" value="1"/>
</dbReference>
<gene>
    <name evidence="1" type="ORF">IAB68_03585</name>
</gene>
<dbReference type="Gene3D" id="3.40.50.1000">
    <property type="entry name" value="HAD superfamily/HAD-like"/>
    <property type="match status" value="1"/>
</dbReference>
<dbReference type="SUPFAM" id="SSF56784">
    <property type="entry name" value="HAD-like"/>
    <property type="match status" value="1"/>
</dbReference>
<dbReference type="Pfam" id="PF08282">
    <property type="entry name" value="Hydrolase_3"/>
    <property type="match status" value="1"/>
</dbReference>